<comment type="caution">
    <text evidence="2">The sequence shown here is derived from an EMBL/GenBank/DDBJ whole genome shotgun (WGS) entry which is preliminary data.</text>
</comment>
<keyword evidence="1" id="KW-1133">Transmembrane helix</keyword>
<dbReference type="HOGENOM" id="CLU_1214156_0_0_11"/>
<dbReference type="InParanoid" id="K0Z7E1"/>
<keyword evidence="1" id="KW-0812">Transmembrane</keyword>
<organism evidence="2 3">
    <name type="scientific">Slackia piriformis YIT 12062</name>
    <dbReference type="NCBI Taxonomy" id="742818"/>
    <lineage>
        <taxon>Bacteria</taxon>
        <taxon>Bacillati</taxon>
        <taxon>Actinomycetota</taxon>
        <taxon>Coriobacteriia</taxon>
        <taxon>Eggerthellales</taxon>
        <taxon>Eggerthellaceae</taxon>
        <taxon>Slackia</taxon>
    </lineage>
</organism>
<proteinExistence type="predicted"/>
<keyword evidence="3" id="KW-1185">Reference proteome</keyword>
<protein>
    <submittedName>
        <fullName evidence="2">Uncharacterized protein</fullName>
    </submittedName>
</protein>
<accession>K0Z7E1</accession>
<evidence type="ECO:0000256" key="1">
    <source>
        <dbReference type="SAM" id="Phobius"/>
    </source>
</evidence>
<sequence>MLTFFRPMGGAARILPKTRFIGGVFCYARGVVLRGLRIGACHIGRVSCCTQCIDPFGGNDSIGMYGVFVHGAIVSKDARFVYGLLRPKFRVSRGPSVPLGQRGCVWGRFAVVSSFRGQRGSVWGKSQTVHRPKSAVRGAWKGRCGTFSEKVKARFTKFQVRRLRIVGLFCIVLPLFSIFTPFDHGRLATSFVFPILMLFGQDSRTVRRRDVPCRALRHMCGMARDAGA</sequence>
<feature type="transmembrane region" description="Helical" evidence="1">
    <location>
        <begin position="162"/>
        <end position="179"/>
    </location>
</feature>
<dbReference type="Proteomes" id="UP000006069">
    <property type="component" value="Unassembled WGS sequence"/>
</dbReference>
<dbReference type="PATRIC" id="fig|742818.3.peg.1639"/>
<evidence type="ECO:0000313" key="3">
    <source>
        <dbReference type="Proteomes" id="UP000006069"/>
    </source>
</evidence>
<dbReference type="EMBL" id="ADMD01000008">
    <property type="protein sequence ID" value="EJZ83350.1"/>
    <property type="molecule type" value="Genomic_DNA"/>
</dbReference>
<dbReference type="AlphaFoldDB" id="K0Z7E1"/>
<reference evidence="2 3" key="1">
    <citation type="submission" date="2012-08" db="EMBL/GenBank/DDBJ databases">
        <title>The Genome Sequence of Slackia piriformis YIT 12062.</title>
        <authorList>
            <consortium name="The Broad Institute Genome Sequencing Platform"/>
            <person name="Earl A."/>
            <person name="Ward D."/>
            <person name="Feldgarden M."/>
            <person name="Gevers D."/>
            <person name="Morotomi M."/>
            <person name="Walker B."/>
            <person name="Young S.K."/>
            <person name="Zeng Q."/>
            <person name="Gargeya S."/>
            <person name="Fitzgerald M."/>
            <person name="Haas B."/>
            <person name="Abouelleil A."/>
            <person name="Alvarado L."/>
            <person name="Arachchi H.M."/>
            <person name="Berlin A.M."/>
            <person name="Chapman S.B."/>
            <person name="Goldberg J."/>
            <person name="Griggs A."/>
            <person name="Gujja S."/>
            <person name="Hansen M."/>
            <person name="Howarth C."/>
            <person name="Imamovic A."/>
            <person name="Larimer J."/>
            <person name="McCowen C."/>
            <person name="Montmayeur A."/>
            <person name="Murphy C."/>
            <person name="Neiman D."/>
            <person name="Pearson M."/>
            <person name="Priest M."/>
            <person name="Roberts A."/>
            <person name="Saif S."/>
            <person name="Shea T."/>
            <person name="Sisk P."/>
            <person name="Sykes S."/>
            <person name="Wortman J."/>
            <person name="Nusbaum C."/>
            <person name="Birren B."/>
        </authorList>
    </citation>
    <scope>NUCLEOTIDE SEQUENCE [LARGE SCALE GENOMIC DNA]</scope>
    <source>
        <strain evidence="2 3">YIT 12062</strain>
    </source>
</reference>
<name>K0Z7E1_9ACTN</name>
<gene>
    <name evidence="2" type="ORF">HMPREF9451_01553</name>
</gene>
<evidence type="ECO:0000313" key="2">
    <source>
        <dbReference type="EMBL" id="EJZ83350.1"/>
    </source>
</evidence>
<keyword evidence="1" id="KW-0472">Membrane</keyword>